<keyword evidence="4" id="KW-1185">Reference proteome</keyword>
<accession>A0A1B2DU07</accession>
<keyword evidence="1" id="KW-0472">Membrane</keyword>
<evidence type="ECO:0000313" key="3">
    <source>
        <dbReference type="EMBL" id="OOC61454.1"/>
    </source>
</evidence>
<reference evidence="2" key="1">
    <citation type="submission" date="2016-08" db="EMBL/GenBank/DDBJ databases">
        <title>Complete Genome Seqeunce of Paenibacillus sp. nov. IHBB 9852 from high altitute lake of Indian trans-Himalayas.</title>
        <authorList>
            <person name="Kiran S."/>
            <person name="Swarnkar M.K."/>
            <person name="Rana A."/>
            <person name="Tewari R."/>
            <person name="Gulati A."/>
        </authorList>
    </citation>
    <scope>NUCLEOTIDE SEQUENCE [LARGE SCALE GENOMIC DNA]</scope>
    <source>
        <strain evidence="2">IHBB 9852</strain>
    </source>
</reference>
<evidence type="ECO:0000313" key="2">
    <source>
        <dbReference type="EMBL" id="ANY71177.1"/>
    </source>
</evidence>
<dbReference type="KEGG" id="pib:BBD41_00445"/>
<dbReference type="OrthoDB" id="2644512at2"/>
<proteinExistence type="predicted"/>
<name>A0A1B2DU07_9BACL</name>
<feature type="transmembrane region" description="Helical" evidence="1">
    <location>
        <begin position="55"/>
        <end position="74"/>
    </location>
</feature>
<dbReference type="Proteomes" id="UP000189059">
    <property type="component" value="Unassembled WGS sequence"/>
</dbReference>
<feature type="transmembrane region" description="Helical" evidence="1">
    <location>
        <begin position="31"/>
        <end position="48"/>
    </location>
</feature>
<sequence length="115" mass="12908">MQYLVSFIIAVLLTSISYFLGSRLVTKGIHLWQAVAIGASVVSVGAIAEAIGLPIWLIVLLPFPVGMLLLFLFLKQPLRIWFATYLTILALYTLIHVIVSYFFQFHSLIPAWKLS</sequence>
<feature type="transmembrane region" description="Helical" evidence="1">
    <location>
        <begin position="80"/>
        <end position="103"/>
    </location>
</feature>
<organism evidence="2">
    <name type="scientific">Paenibacillus ihbetae</name>
    <dbReference type="NCBI Taxonomy" id="1870820"/>
    <lineage>
        <taxon>Bacteria</taxon>
        <taxon>Bacillati</taxon>
        <taxon>Bacillota</taxon>
        <taxon>Bacilli</taxon>
        <taxon>Bacillales</taxon>
        <taxon>Paenibacillaceae</taxon>
        <taxon>Paenibacillus</taxon>
    </lineage>
</organism>
<dbReference type="AlphaFoldDB" id="A0A1B2DU07"/>
<gene>
    <name evidence="3" type="ORF">BBD40_05895</name>
    <name evidence="2" type="ORF">BBD41_00445</name>
</gene>
<protein>
    <submittedName>
        <fullName evidence="2">Uncharacterized protein</fullName>
    </submittedName>
</protein>
<keyword evidence="1" id="KW-1133">Transmembrane helix</keyword>
<dbReference type="RefSeq" id="WP_077566221.1">
    <property type="nucleotide sequence ID" value="NZ_CP016809.1"/>
</dbReference>
<evidence type="ECO:0000313" key="4">
    <source>
        <dbReference type="Proteomes" id="UP000189059"/>
    </source>
</evidence>
<dbReference type="EMBL" id="MRVI01000001">
    <property type="protein sequence ID" value="OOC61454.1"/>
    <property type="molecule type" value="Genomic_DNA"/>
</dbReference>
<dbReference type="GeneID" id="48306684"/>
<dbReference type="EMBL" id="CP016809">
    <property type="protein sequence ID" value="ANY71177.1"/>
    <property type="molecule type" value="Genomic_DNA"/>
</dbReference>
<keyword evidence="1" id="KW-0812">Transmembrane</keyword>
<evidence type="ECO:0000256" key="1">
    <source>
        <dbReference type="SAM" id="Phobius"/>
    </source>
</evidence>
<reference evidence="3 4" key="2">
    <citation type="submission" date="2016-12" db="EMBL/GenBank/DDBJ databases">
        <title>Genome sequencing and description of Paenibacillus sp. nov. from high altitude lake in the Indian Trans- Himalayas.</title>
        <authorList>
            <person name="Kiran S."/>
            <person name="Swarnkar M.K."/>
            <person name="Rana A."/>
            <person name="Tewari R."/>
            <person name="Gulati A."/>
        </authorList>
    </citation>
    <scope>NUCLEOTIDE SEQUENCE [LARGE SCALE GENOMIC DNA]</scope>
    <source>
        <strain evidence="3 4">IHBB 9951</strain>
    </source>
</reference>